<feature type="coiled-coil region" evidence="3">
    <location>
        <begin position="372"/>
        <end position="427"/>
    </location>
</feature>
<accession>A0A397GV74</accession>
<feature type="compositionally biased region" description="Polar residues" evidence="4">
    <location>
        <begin position="20"/>
        <end position="30"/>
    </location>
</feature>
<organism evidence="6 7">
    <name type="scientific">Diversispora epigaea</name>
    <dbReference type="NCBI Taxonomy" id="1348612"/>
    <lineage>
        <taxon>Eukaryota</taxon>
        <taxon>Fungi</taxon>
        <taxon>Fungi incertae sedis</taxon>
        <taxon>Mucoromycota</taxon>
        <taxon>Glomeromycotina</taxon>
        <taxon>Glomeromycetes</taxon>
        <taxon>Diversisporales</taxon>
        <taxon>Diversisporaceae</taxon>
        <taxon>Diversispora</taxon>
    </lineage>
</organism>
<dbReference type="OrthoDB" id="2375103at2759"/>
<feature type="domain" description="Cep57 centrosome microtubule-binding" evidence="5">
    <location>
        <begin position="687"/>
        <end position="754"/>
    </location>
</feature>
<evidence type="ECO:0000256" key="4">
    <source>
        <dbReference type="SAM" id="MobiDB-lite"/>
    </source>
</evidence>
<name>A0A397GV74_9GLOM</name>
<evidence type="ECO:0000313" key="6">
    <source>
        <dbReference type="EMBL" id="RHZ54199.1"/>
    </source>
</evidence>
<dbReference type="EMBL" id="PQFF01000380">
    <property type="protein sequence ID" value="RHZ54199.1"/>
    <property type="molecule type" value="Genomic_DNA"/>
</dbReference>
<feature type="region of interest" description="Disordered" evidence="4">
    <location>
        <begin position="470"/>
        <end position="499"/>
    </location>
</feature>
<feature type="compositionally biased region" description="Basic and acidic residues" evidence="4">
    <location>
        <begin position="38"/>
        <end position="60"/>
    </location>
</feature>
<evidence type="ECO:0000313" key="7">
    <source>
        <dbReference type="Proteomes" id="UP000266861"/>
    </source>
</evidence>
<comment type="subcellular location">
    <subcellularLocation>
        <location evidence="1">Cytoplasm</location>
    </subcellularLocation>
</comment>
<dbReference type="InterPro" id="IPR024957">
    <property type="entry name" value="Cep57_MT-bd_dom"/>
</dbReference>
<evidence type="ECO:0000256" key="3">
    <source>
        <dbReference type="SAM" id="Coils"/>
    </source>
</evidence>
<feature type="region of interest" description="Disordered" evidence="4">
    <location>
        <begin position="760"/>
        <end position="788"/>
    </location>
</feature>
<protein>
    <recommendedName>
        <fullName evidence="5">Cep57 centrosome microtubule-binding domain-containing protein</fullName>
    </recommendedName>
</protein>
<proteinExistence type="predicted"/>
<gene>
    <name evidence="6" type="ORF">Glove_429g16</name>
</gene>
<dbReference type="GO" id="GO:0005737">
    <property type="term" value="C:cytoplasm"/>
    <property type="evidence" value="ECO:0007669"/>
    <property type="project" value="UniProtKB-SubCell"/>
</dbReference>
<evidence type="ECO:0000256" key="2">
    <source>
        <dbReference type="ARBA" id="ARBA00022490"/>
    </source>
</evidence>
<keyword evidence="3" id="KW-0175">Coiled coil</keyword>
<keyword evidence="2" id="KW-0963">Cytoplasm</keyword>
<dbReference type="AlphaFoldDB" id="A0A397GV74"/>
<evidence type="ECO:0000256" key="1">
    <source>
        <dbReference type="ARBA" id="ARBA00004496"/>
    </source>
</evidence>
<sequence>METELEGSLSTENFDVEGLKNSTNSYSTKFQEPDCISLEDKSSGKEIDEKSNASDLHPGGDDFRIEINIFSEEEMDEKDSRMKINNNISFSDEINEKSSEGYDFHMKINNKFKLNVDGFENITGGLDITEIKGSCRKEFCDIVGENCLFDDDDFLKSQNLLNNNIYKSLFGGTIRHRKLNSGELHRKNVQDEQHHEKEFQTKLQIHKQCEKYLREVKDHEEVQDEQFSQELDNQLLQREHNHQEEMTRREQCVEEQLHQDKDCQLQIQRHQQEFSFSEKKCPNEQNKNFFYQDQTLFQVPSKKYLESQQRNEQFPEITSSLINTHDKMNADKFVGQLEKETEQSLQLKDNCRSTQGQFDEKYDKGNVAYTNKEKLEIHVTSMQKKYEALKRQLEYSRQYILKAEEERDEAQKALTMAKQEITQMNEKYEYFNGTQTNPIFVSSTASSSTSLNYKSDEWIVGNTNTEKLKNVRRQKDESSSTSENDFDETKNFNNKRFHQNENQYADFRETQDNYHFTNGHDQFNSHRKFYENPNQFASSSRDKQYYNTRNNISQVNDQRFGHTRQQKKYKNIRDEIPSIDPRKSIRKQPDFSHNHFEYTDDQIADQNNSFQDKSRWMNVKNGKSHRKKLICKVPFIVGMDPGKSTVNLQQTFATSKSHNTKSCSICKKDRISENNKLSHNQEISGIDIALVRIISNVTDELTHLKMCYSNLVSEYQAIGPVGNKARRVILIKEMKEVMNSMEIKRDQIATLHNVHKKTIEPSSQKGYQTCSKHDNNVLRGTGVQEKDA</sequence>
<comment type="caution">
    <text evidence="6">The sequence shown here is derived from an EMBL/GenBank/DDBJ whole genome shotgun (WGS) entry which is preliminary data.</text>
</comment>
<dbReference type="GO" id="GO:0008017">
    <property type="term" value="F:microtubule binding"/>
    <property type="evidence" value="ECO:0007669"/>
    <property type="project" value="InterPro"/>
</dbReference>
<feature type="compositionally biased region" description="Polar residues" evidence="4">
    <location>
        <begin position="760"/>
        <end position="770"/>
    </location>
</feature>
<dbReference type="STRING" id="1348612.A0A397GV74"/>
<evidence type="ECO:0000259" key="5">
    <source>
        <dbReference type="Pfam" id="PF06657"/>
    </source>
</evidence>
<dbReference type="Pfam" id="PF06657">
    <property type="entry name" value="Cep57_MT_bd"/>
    <property type="match status" value="1"/>
</dbReference>
<reference evidence="6 7" key="1">
    <citation type="submission" date="2018-08" db="EMBL/GenBank/DDBJ databases">
        <title>Genome and evolution of the arbuscular mycorrhizal fungus Diversispora epigaea (formerly Glomus versiforme) and its bacterial endosymbionts.</title>
        <authorList>
            <person name="Sun X."/>
            <person name="Fei Z."/>
            <person name="Harrison M."/>
        </authorList>
    </citation>
    <scope>NUCLEOTIDE SEQUENCE [LARGE SCALE GENOMIC DNA]</scope>
    <source>
        <strain evidence="6 7">IT104</strain>
    </source>
</reference>
<dbReference type="Proteomes" id="UP000266861">
    <property type="component" value="Unassembled WGS sequence"/>
</dbReference>
<keyword evidence="7" id="KW-1185">Reference proteome</keyword>
<feature type="region of interest" description="Disordered" evidence="4">
    <location>
        <begin position="1"/>
        <end position="60"/>
    </location>
</feature>